<sequence length="85" mass="9102">MVYGIAAVLTTVIALAAVCGWRHTRRALISERAARRISEAAMVREHRAAVDSTAAATAVLRAADAVLDDALAQHYQHHKEGDPDA</sequence>
<evidence type="ECO:0000313" key="2">
    <source>
        <dbReference type="Proteomes" id="UP001501576"/>
    </source>
</evidence>
<proteinExistence type="predicted"/>
<dbReference type="Proteomes" id="UP001501576">
    <property type="component" value="Unassembled WGS sequence"/>
</dbReference>
<keyword evidence="2" id="KW-1185">Reference proteome</keyword>
<name>A0ABN1DYE6_9ACTN</name>
<protein>
    <submittedName>
        <fullName evidence="1">Uncharacterized protein</fullName>
    </submittedName>
</protein>
<comment type="caution">
    <text evidence="1">The sequence shown here is derived from an EMBL/GenBank/DDBJ whole genome shotgun (WGS) entry which is preliminary data.</text>
</comment>
<evidence type="ECO:0000313" key="1">
    <source>
        <dbReference type="EMBL" id="GAA0554872.1"/>
    </source>
</evidence>
<organism evidence="1 2">
    <name type="scientific">Streptomyces mordarskii</name>
    <dbReference type="NCBI Taxonomy" id="1226758"/>
    <lineage>
        <taxon>Bacteria</taxon>
        <taxon>Bacillati</taxon>
        <taxon>Actinomycetota</taxon>
        <taxon>Actinomycetes</taxon>
        <taxon>Kitasatosporales</taxon>
        <taxon>Streptomycetaceae</taxon>
        <taxon>Streptomyces</taxon>
    </lineage>
</organism>
<reference evidence="1 2" key="1">
    <citation type="journal article" date="2019" name="Int. J. Syst. Evol. Microbiol.">
        <title>The Global Catalogue of Microorganisms (GCM) 10K type strain sequencing project: providing services to taxonomists for standard genome sequencing and annotation.</title>
        <authorList>
            <consortium name="The Broad Institute Genomics Platform"/>
            <consortium name="The Broad Institute Genome Sequencing Center for Infectious Disease"/>
            <person name="Wu L."/>
            <person name="Ma J."/>
        </authorList>
    </citation>
    <scope>NUCLEOTIDE SEQUENCE [LARGE SCALE GENOMIC DNA]</scope>
    <source>
        <strain evidence="1 2">JCM 5052</strain>
    </source>
</reference>
<gene>
    <name evidence="1" type="ORF">GCM10010390_66250</name>
</gene>
<accession>A0ABN1DYE6</accession>
<dbReference type="RefSeq" id="WP_346160888.1">
    <property type="nucleotide sequence ID" value="NZ_BAAABZ010000071.1"/>
</dbReference>
<dbReference type="EMBL" id="BAAABZ010000071">
    <property type="protein sequence ID" value="GAA0554872.1"/>
    <property type="molecule type" value="Genomic_DNA"/>
</dbReference>